<protein>
    <submittedName>
        <fullName evidence="1">Uncharacterized protein</fullName>
    </submittedName>
</protein>
<evidence type="ECO:0000313" key="2">
    <source>
        <dbReference type="Proteomes" id="UP000076798"/>
    </source>
</evidence>
<name>A0A166AHA2_9AGAM</name>
<gene>
    <name evidence="1" type="ORF">SISSUDRAFT_182479</name>
</gene>
<proteinExistence type="predicted"/>
<keyword evidence="2" id="KW-1185">Reference proteome</keyword>
<dbReference type="AlphaFoldDB" id="A0A166AHA2"/>
<dbReference type="EMBL" id="KV428143">
    <property type="protein sequence ID" value="KZT35321.1"/>
    <property type="molecule type" value="Genomic_DNA"/>
</dbReference>
<evidence type="ECO:0000313" key="1">
    <source>
        <dbReference type="EMBL" id="KZT35321.1"/>
    </source>
</evidence>
<dbReference type="Proteomes" id="UP000076798">
    <property type="component" value="Unassembled WGS sequence"/>
</dbReference>
<sequence length="133" mass="15304">MLNPSLHLTQTLDSIINVNPSMRRYRNRKLLIIVIACLFLCASHHSESRNPEADSFALCPVPHPSLRSQRRPHNTWLKDPAFRFRSASTRTTQHASHTCISFLRRDSALGGSPITRAYAGWILQSQRKHSRRY</sequence>
<organism evidence="1 2">
    <name type="scientific">Sistotremastrum suecicum HHB10207 ss-3</name>
    <dbReference type="NCBI Taxonomy" id="1314776"/>
    <lineage>
        <taxon>Eukaryota</taxon>
        <taxon>Fungi</taxon>
        <taxon>Dikarya</taxon>
        <taxon>Basidiomycota</taxon>
        <taxon>Agaricomycotina</taxon>
        <taxon>Agaricomycetes</taxon>
        <taxon>Sistotremastrales</taxon>
        <taxon>Sistotremastraceae</taxon>
        <taxon>Sistotremastrum</taxon>
    </lineage>
</organism>
<reference evidence="1 2" key="1">
    <citation type="journal article" date="2016" name="Mol. Biol. Evol.">
        <title>Comparative Genomics of Early-Diverging Mushroom-Forming Fungi Provides Insights into the Origins of Lignocellulose Decay Capabilities.</title>
        <authorList>
            <person name="Nagy L.G."/>
            <person name="Riley R."/>
            <person name="Tritt A."/>
            <person name="Adam C."/>
            <person name="Daum C."/>
            <person name="Floudas D."/>
            <person name="Sun H."/>
            <person name="Yadav J.S."/>
            <person name="Pangilinan J."/>
            <person name="Larsson K.H."/>
            <person name="Matsuura K."/>
            <person name="Barry K."/>
            <person name="Labutti K."/>
            <person name="Kuo R."/>
            <person name="Ohm R.A."/>
            <person name="Bhattacharya S.S."/>
            <person name="Shirouzu T."/>
            <person name="Yoshinaga Y."/>
            <person name="Martin F.M."/>
            <person name="Grigoriev I.V."/>
            <person name="Hibbett D.S."/>
        </authorList>
    </citation>
    <scope>NUCLEOTIDE SEQUENCE [LARGE SCALE GENOMIC DNA]</scope>
    <source>
        <strain evidence="1 2">HHB10207 ss-3</strain>
    </source>
</reference>
<accession>A0A166AHA2</accession>